<sequence>MKYIQIGKTDLIVSRICFGCWQLSPKFWGNISLDEWNLALKKAMELGINFIDTADAYGDGFAETVLGNFLEKLGCRKNLIIATKFYWNFTDPQNRYPDTGYDYIIKECEASLKRLKTDYIDLYQIHAWDPLTKPDEVSAAMTLLKKQGKIRWVGVSNMNVHQMNMYLKYMDIECFQPLYNILDRDVEKQEFPFCLEKKIGVITYSSLARGLLTGKYKGNEKFQDSRANHPRFTGENFKKICISINNVLMPIAEKMDITVAELALRWILTHPAVTSAIVGIKKPEHIETVIRAADDILETRLWHSIASKMSSAYDK</sequence>
<dbReference type="GO" id="GO:0005829">
    <property type="term" value="C:cytosol"/>
    <property type="evidence" value="ECO:0007669"/>
    <property type="project" value="TreeGrafter"/>
</dbReference>
<dbReference type="Gene3D" id="3.20.20.100">
    <property type="entry name" value="NADP-dependent oxidoreductase domain"/>
    <property type="match status" value="1"/>
</dbReference>
<accession>A0A1V6CA00</accession>
<dbReference type="CDD" id="cd19084">
    <property type="entry name" value="AKR_AKR11B1-like"/>
    <property type="match status" value="1"/>
</dbReference>
<dbReference type="PANTHER" id="PTHR43364:SF1">
    <property type="entry name" value="OXIDOREDUCTASE YDHF"/>
    <property type="match status" value="1"/>
</dbReference>
<evidence type="ECO:0000313" key="2">
    <source>
        <dbReference type="EMBL" id="OQB73727.1"/>
    </source>
</evidence>
<dbReference type="EC" id="1.1.1.-" evidence="2"/>
<dbReference type="SUPFAM" id="SSF51430">
    <property type="entry name" value="NAD(P)-linked oxidoreductase"/>
    <property type="match status" value="1"/>
</dbReference>
<dbReference type="InterPro" id="IPR036812">
    <property type="entry name" value="NAD(P)_OxRdtase_dom_sf"/>
</dbReference>
<dbReference type="Proteomes" id="UP000485562">
    <property type="component" value="Unassembled WGS sequence"/>
</dbReference>
<dbReference type="InterPro" id="IPR050523">
    <property type="entry name" value="AKR_Detox_Biosynth"/>
</dbReference>
<organism evidence="2">
    <name type="scientific">candidate division TA06 bacterium ADurb.Bin131</name>
    <dbReference type="NCBI Taxonomy" id="1852827"/>
    <lineage>
        <taxon>Bacteria</taxon>
        <taxon>Bacteria division TA06</taxon>
    </lineage>
</organism>
<dbReference type="Pfam" id="PF00248">
    <property type="entry name" value="Aldo_ket_red"/>
    <property type="match status" value="1"/>
</dbReference>
<dbReference type="InterPro" id="IPR023210">
    <property type="entry name" value="NADP_OxRdtase_dom"/>
</dbReference>
<dbReference type="PANTHER" id="PTHR43364">
    <property type="entry name" value="NADH-SPECIFIC METHYLGLYOXAL REDUCTASE-RELATED"/>
    <property type="match status" value="1"/>
</dbReference>
<dbReference type="EMBL" id="MWDQ01000067">
    <property type="protein sequence ID" value="OQB73727.1"/>
    <property type="molecule type" value="Genomic_DNA"/>
</dbReference>
<feature type="domain" description="NADP-dependent oxidoreductase" evidence="1">
    <location>
        <begin position="15"/>
        <end position="297"/>
    </location>
</feature>
<name>A0A1V6CA00_UNCT6</name>
<proteinExistence type="predicted"/>
<gene>
    <name evidence="2" type="primary">yhdN_1</name>
    <name evidence="2" type="ORF">BWX89_00826</name>
</gene>
<dbReference type="AlphaFoldDB" id="A0A1V6CA00"/>
<evidence type="ECO:0000259" key="1">
    <source>
        <dbReference type="Pfam" id="PF00248"/>
    </source>
</evidence>
<dbReference type="GO" id="GO:0016491">
    <property type="term" value="F:oxidoreductase activity"/>
    <property type="evidence" value="ECO:0007669"/>
    <property type="project" value="UniProtKB-KW"/>
</dbReference>
<reference evidence="2" key="1">
    <citation type="submission" date="2017-02" db="EMBL/GenBank/DDBJ databases">
        <title>Delving into the versatile metabolic prowess of the omnipresent phylum Bacteroidetes.</title>
        <authorList>
            <person name="Nobu M.K."/>
            <person name="Mei R."/>
            <person name="Narihiro T."/>
            <person name="Kuroda K."/>
            <person name="Liu W.-T."/>
        </authorList>
    </citation>
    <scope>NUCLEOTIDE SEQUENCE</scope>
    <source>
        <strain evidence="2">ADurb.Bin131</strain>
    </source>
</reference>
<keyword evidence="2" id="KW-0560">Oxidoreductase</keyword>
<comment type="caution">
    <text evidence="2">The sequence shown here is derived from an EMBL/GenBank/DDBJ whole genome shotgun (WGS) entry which is preliminary data.</text>
</comment>
<protein>
    <submittedName>
        <fullName evidence="2">General stress protein 69</fullName>
        <ecNumber evidence="2">1.1.1.-</ecNumber>
    </submittedName>
</protein>